<feature type="transmembrane region" description="Helical" evidence="5">
    <location>
        <begin position="63"/>
        <end position="82"/>
    </location>
</feature>
<accession>A0A1I6GXM9</accession>
<evidence type="ECO:0000259" key="6">
    <source>
        <dbReference type="Pfam" id="PF07298"/>
    </source>
</evidence>
<reference evidence="8" key="1">
    <citation type="submission" date="2016-10" db="EMBL/GenBank/DDBJ databases">
        <authorList>
            <person name="Varghese N."/>
            <person name="Submissions S."/>
        </authorList>
    </citation>
    <scope>NUCLEOTIDE SEQUENCE [LARGE SCALE GENOMIC DNA]</scope>
    <source>
        <strain evidence="8">DSM 26879</strain>
    </source>
</reference>
<feature type="transmembrane region" description="Helical" evidence="5">
    <location>
        <begin position="33"/>
        <end position="51"/>
    </location>
</feature>
<dbReference type="EMBL" id="FOYP01000001">
    <property type="protein sequence ID" value="SFR46952.1"/>
    <property type="molecule type" value="Genomic_DNA"/>
</dbReference>
<protein>
    <submittedName>
        <fullName evidence="7">NnrU protein</fullName>
    </submittedName>
</protein>
<gene>
    <name evidence="7" type="ORF">SAMN04488005_2309</name>
</gene>
<evidence type="ECO:0000313" key="7">
    <source>
        <dbReference type="EMBL" id="SFR46952.1"/>
    </source>
</evidence>
<evidence type="ECO:0000256" key="4">
    <source>
        <dbReference type="ARBA" id="ARBA00023136"/>
    </source>
</evidence>
<dbReference type="AlphaFoldDB" id="A0A1I6GXM9"/>
<dbReference type="InterPro" id="IPR009915">
    <property type="entry name" value="NnrU_dom"/>
</dbReference>
<evidence type="ECO:0000256" key="2">
    <source>
        <dbReference type="ARBA" id="ARBA00022692"/>
    </source>
</evidence>
<dbReference type="RefSeq" id="WP_090200021.1">
    <property type="nucleotide sequence ID" value="NZ_FOYP01000001.1"/>
</dbReference>
<dbReference type="Pfam" id="PF07298">
    <property type="entry name" value="NnrU"/>
    <property type="match status" value="1"/>
</dbReference>
<keyword evidence="3 5" id="KW-1133">Transmembrane helix</keyword>
<feature type="transmembrane region" description="Helical" evidence="5">
    <location>
        <begin position="155"/>
        <end position="175"/>
    </location>
</feature>
<dbReference type="GO" id="GO:0016020">
    <property type="term" value="C:membrane"/>
    <property type="evidence" value="ECO:0007669"/>
    <property type="project" value="UniProtKB-SubCell"/>
</dbReference>
<evidence type="ECO:0000256" key="3">
    <source>
        <dbReference type="ARBA" id="ARBA00022989"/>
    </source>
</evidence>
<dbReference type="OrthoDB" id="5293641at2"/>
<feature type="transmembrane region" description="Helical" evidence="5">
    <location>
        <begin position="102"/>
        <end position="128"/>
    </location>
</feature>
<evidence type="ECO:0000313" key="8">
    <source>
        <dbReference type="Proteomes" id="UP000199478"/>
    </source>
</evidence>
<keyword evidence="2 5" id="KW-0812">Transmembrane</keyword>
<comment type="subcellular location">
    <subcellularLocation>
        <location evidence="1">Membrane</location>
        <topology evidence="1">Multi-pass membrane protein</topology>
    </subcellularLocation>
</comment>
<evidence type="ECO:0000256" key="5">
    <source>
        <dbReference type="SAM" id="Phobius"/>
    </source>
</evidence>
<keyword evidence="8" id="KW-1185">Reference proteome</keyword>
<dbReference type="STRING" id="390270.SAMN04488005_2309"/>
<proteinExistence type="predicted"/>
<feature type="domain" description="NnrU" evidence="6">
    <location>
        <begin position="3"/>
        <end position="178"/>
    </location>
</feature>
<dbReference type="Proteomes" id="UP000199478">
    <property type="component" value="Unassembled WGS sequence"/>
</dbReference>
<name>A0A1I6GXM9_9RHOB</name>
<evidence type="ECO:0000256" key="1">
    <source>
        <dbReference type="ARBA" id="ARBA00004141"/>
    </source>
</evidence>
<keyword evidence="4 5" id="KW-0472">Membrane</keyword>
<organism evidence="7 8">
    <name type="scientific">Yoonia tamlensis</name>
    <dbReference type="NCBI Taxonomy" id="390270"/>
    <lineage>
        <taxon>Bacteria</taxon>
        <taxon>Pseudomonadati</taxon>
        <taxon>Pseudomonadota</taxon>
        <taxon>Alphaproteobacteria</taxon>
        <taxon>Rhodobacterales</taxon>
        <taxon>Paracoccaceae</taxon>
        <taxon>Yoonia</taxon>
    </lineage>
</organism>
<sequence length="181" mass="19700">MTLLILGLALWVLAHFWKRLAPAHRAKFGEKGKMYVAIGAGAGLILMIIGYRMAEGAYYWGRTPALTGINNLLMLLSFYLFAASGSKARITQYIRHPQLTAVMVWALAHMLVNGDAASIILFGGMLVWASSEIQLINRAQPDWTPGPTVPMKKEITALIATVIVFAVVAGVHMALGYNPFG</sequence>